<dbReference type="InterPro" id="IPR050641">
    <property type="entry name" value="RIFMO-like"/>
</dbReference>
<evidence type="ECO:0000313" key="6">
    <source>
        <dbReference type="EMBL" id="THH07808.1"/>
    </source>
</evidence>
<evidence type="ECO:0000256" key="2">
    <source>
        <dbReference type="ARBA" id="ARBA00022630"/>
    </source>
</evidence>
<dbReference type="PANTHER" id="PTHR43004:SF19">
    <property type="entry name" value="BINDING MONOOXYGENASE, PUTATIVE (JCVI)-RELATED"/>
    <property type="match status" value="1"/>
</dbReference>
<gene>
    <name evidence="6" type="ORF">EW145_g3128</name>
</gene>
<comment type="caution">
    <text evidence="6">The sequence shown here is derived from an EMBL/GenBank/DDBJ whole genome shotgun (WGS) entry which is preliminary data.</text>
</comment>
<dbReference type="SUPFAM" id="SSF51905">
    <property type="entry name" value="FAD/NAD(P)-binding domain"/>
    <property type="match status" value="1"/>
</dbReference>
<dbReference type="PANTHER" id="PTHR43004">
    <property type="entry name" value="TRK SYSTEM POTASSIUM UPTAKE PROTEIN"/>
    <property type="match status" value="1"/>
</dbReference>
<proteinExistence type="predicted"/>
<evidence type="ECO:0000256" key="4">
    <source>
        <dbReference type="ARBA" id="ARBA00023002"/>
    </source>
</evidence>
<keyword evidence="7" id="KW-1185">Reference proteome</keyword>
<reference evidence="6 7" key="1">
    <citation type="submission" date="2019-02" db="EMBL/GenBank/DDBJ databases">
        <title>Genome sequencing of the rare red list fungi Phellinidium pouzarii.</title>
        <authorList>
            <person name="Buettner E."/>
            <person name="Kellner H."/>
        </authorList>
    </citation>
    <scope>NUCLEOTIDE SEQUENCE [LARGE SCALE GENOMIC DNA]</scope>
    <source>
        <strain evidence="6 7">DSM 108285</strain>
    </source>
</reference>
<dbReference type="Gene3D" id="3.50.50.60">
    <property type="entry name" value="FAD/NAD(P)-binding domain"/>
    <property type="match status" value="1"/>
</dbReference>
<keyword evidence="2" id="KW-0285">Flavoprotein</keyword>
<name>A0A4S4LA71_9AGAM</name>
<dbReference type="OrthoDB" id="2690153at2759"/>
<evidence type="ECO:0000256" key="1">
    <source>
        <dbReference type="ARBA" id="ARBA00001974"/>
    </source>
</evidence>
<dbReference type="InterPro" id="IPR002938">
    <property type="entry name" value="FAD-bd"/>
</dbReference>
<dbReference type="GO" id="GO:0016709">
    <property type="term" value="F:oxidoreductase activity, acting on paired donors, with incorporation or reduction of molecular oxygen, NAD(P)H as one donor, and incorporation of one atom of oxygen"/>
    <property type="evidence" value="ECO:0007669"/>
    <property type="project" value="UniProtKB-ARBA"/>
</dbReference>
<dbReference type="EMBL" id="SGPK01000126">
    <property type="protein sequence ID" value="THH07808.1"/>
    <property type="molecule type" value="Genomic_DNA"/>
</dbReference>
<dbReference type="PRINTS" id="PR00420">
    <property type="entry name" value="RNGMNOXGNASE"/>
</dbReference>
<dbReference type="Proteomes" id="UP000308199">
    <property type="component" value="Unassembled WGS sequence"/>
</dbReference>
<evidence type="ECO:0000256" key="3">
    <source>
        <dbReference type="ARBA" id="ARBA00022827"/>
    </source>
</evidence>
<accession>A0A4S4LA71</accession>
<organism evidence="6 7">
    <name type="scientific">Phellinidium pouzarii</name>
    <dbReference type="NCBI Taxonomy" id="167371"/>
    <lineage>
        <taxon>Eukaryota</taxon>
        <taxon>Fungi</taxon>
        <taxon>Dikarya</taxon>
        <taxon>Basidiomycota</taxon>
        <taxon>Agaricomycotina</taxon>
        <taxon>Agaricomycetes</taxon>
        <taxon>Hymenochaetales</taxon>
        <taxon>Hymenochaetaceae</taxon>
        <taxon>Phellinidium</taxon>
    </lineage>
</organism>
<feature type="domain" description="FAD-binding" evidence="5">
    <location>
        <begin position="4"/>
        <end position="356"/>
    </location>
</feature>
<evidence type="ECO:0000259" key="5">
    <source>
        <dbReference type="Pfam" id="PF01494"/>
    </source>
</evidence>
<dbReference type="Gene3D" id="3.30.9.10">
    <property type="entry name" value="D-Amino Acid Oxidase, subunit A, domain 2"/>
    <property type="match status" value="1"/>
</dbReference>
<dbReference type="Gene3D" id="3.40.30.120">
    <property type="match status" value="1"/>
</dbReference>
<sequence>MQPQVLIVGAGPTGLVAALTLLKSGVSVRIVEKDATYHPSSRGPGVQPRIQEIEHFLGTLPEVKALSAPVPTILNYYDPENPHRILRSTRMFEKIEATPAFPIKEPLITSQYLHERILREHVTALGARIELSTELSHIEQDENSVTVKLIKNVGGKQEEESAIFSYVIGADGGHSSVRRLIGLHFLGETHEKDQLMNADVDLKGIEGNGNGVHIFGDQKGFFVYFMSTNVLERYQLLIGGPKYEGIASECDAAGLDDLQAIVVKITGRSDLQLTQIHSKSNWRFNVRMVDHFQKGRVFVAGDAAHVHSPMGGQGLNSGIQDSFNLAWKLALVISGSASPALLASYEEERLPVIGDMLFETTKLHRKVFVDKGDQGAVQGIQDTMDILKQAAAPLTVSSPADEKTGQGNPFFRRRKLFQLELNYRWSPIVLDERFEGSDSAAPKDTFGEVGNDVRAGDRAPDAPGLVVLSKGTAAKKVGKVKGEQGESVRLFDIFDPTVHTVLVFSSNARLRRDLHSILQKLPACLVRTLAIVPAAFHPTRDEDFMLNADLVLEDKEGHAVRGYGVDDSVYTVVVRPDGMVGAFAKGPGGVERYFTKLLGST</sequence>
<keyword evidence="3" id="KW-0274">FAD</keyword>
<dbReference type="InterPro" id="IPR036188">
    <property type="entry name" value="FAD/NAD-bd_sf"/>
</dbReference>
<keyword evidence="4" id="KW-0560">Oxidoreductase</keyword>
<dbReference type="Pfam" id="PF01494">
    <property type="entry name" value="FAD_binding_3"/>
    <property type="match status" value="1"/>
</dbReference>
<dbReference type="AlphaFoldDB" id="A0A4S4LA71"/>
<protein>
    <recommendedName>
        <fullName evidence="5">FAD-binding domain-containing protein</fullName>
    </recommendedName>
</protein>
<dbReference type="GO" id="GO:0071949">
    <property type="term" value="F:FAD binding"/>
    <property type="evidence" value="ECO:0007669"/>
    <property type="project" value="InterPro"/>
</dbReference>
<comment type="cofactor">
    <cofactor evidence="1">
        <name>FAD</name>
        <dbReference type="ChEBI" id="CHEBI:57692"/>
    </cofactor>
</comment>
<evidence type="ECO:0000313" key="7">
    <source>
        <dbReference type="Proteomes" id="UP000308199"/>
    </source>
</evidence>